<dbReference type="EMBL" id="LAPT01000020">
    <property type="protein sequence ID" value="PXF32397.1"/>
    <property type="molecule type" value="Genomic_DNA"/>
</dbReference>
<sequence>MSDTSEEFLEKLSLLDEAILTLLRQFDDSSDDGVFRLLSERDAYIRSMPLDLQSNKVFLHAESEKEQQFIELLRASKSDVEGRLGMLKRGKKAIKAYRSR</sequence>
<proteinExistence type="predicted"/>
<keyword evidence="2" id="KW-1185">Reference proteome</keyword>
<gene>
    <name evidence="1" type="ORF">WH50_04715</name>
</gene>
<organism evidence="1 2">
    <name type="scientific">Pokkaliibacter plantistimulans</name>
    <dbReference type="NCBI Taxonomy" id="1635171"/>
    <lineage>
        <taxon>Bacteria</taxon>
        <taxon>Pseudomonadati</taxon>
        <taxon>Pseudomonadota</taxon>
        <taxon>Gammaproteobacteria</taxon>
        <taxon>Oceanospirillales</taxon>
        <taxon>Balneatrichaceae</taxon>
        <taxon>Pokkaliibacter</taxon>
    </lineage>
</organism>
<accession>A0ABX5M0F1</accession>
<comment type="caution">
    <text evidence="1">The sequence shown here is derived from an EMBL/GenBank/DDBJ whole genome shotgun (WGS) entry which is preliminary data.</text>
</comment>
<evidence type="ECO:0000313" key="1">
    <source>
        <dbReference type="EMBL" id="PXF32397.1"/>
    </source>
</evidence>
<protein>
    <recommendedName>
        <fullName evidence="3">Flagellar protein FliT</fullName>
    </recommendedName>
</protein>
<dbReference type="RefSeq" id="WP_110186283.1">
    <property type="nucleotide sequence ID" value="NZ_CP177354.1"/>
</dbReference>
<evidence type="ECO:0008006" key="3">
    <source>
        <dbReference type="Google" id="ProtNLM"/>
    </source>
</evidence>
<evidence type="ECO:0000313" key="2">
    <source>
        <dbReference type="Proteomes" id="UP000248090"/>
    </source>
</evidence>
<dbReference type="Proteomes" id="UP000248090">
    <property type="component" value="Unassembled WGS sequence"/>
</dbReference>
<name>A0ABX5M0F1_9GAMM</name>
<reference evidence="1 2" key="1">
    <citation type="submission" date="2015-03" db="EMBL/GenBank/DDBJ databases">
        <authorList>
            <person name="Krishnan R."/>
            <person name="Midha S."/>
            <person name="Patil P.B."/>
            <person name="Rameshkumar N."/>
        </authorList>
    </citation>
    <scope>NUCLEOTIDE SEQUENCE [LARGE SCALE GENOMIC DNA]</scope>
    <source>
        <strain evidence="1 2">L1E11</strain>
    </source>
</reference>